<dbReference type="InterPro" id="IPR046825">
    <property type="entry name" value="PDH_C"/>
</dbReference>
<dbReference type="PROSITE" id="PS51176">
    <property type="entry name" value="PDH_ADH"/>
    <property type="match status" value="1"/>
</dbReference>
<comment type="caution">
    <text evidence="11">The sequence shown here is derived from an EMBL/GenBank/DDBJ whole genome shotgun (WGS) entry which is preliminary data.</text>
</comment>
<dbReference type="NCBIfam" id="NF006457">
    <property type="entry name" value="PRK08818.1"/>
    <property type="match status" value="1"/>
</dbReference>
<keyword evidence="7" id="KW-0057">Aromatic amino acid biosynthesis</keyword>
<dbReference type="SUPFAM" id="SSF48179">
    <property type="entry name" value="6-phosphogluconate dehydrogenase C-terminal domain-like"/>
    <property type="match status" value="1"/>
</dbReference>
<evidence type="ECO:0000256" key="8">
    <source>
        <dbReference type="ARBA" id="ARBA00049260"/>
    </source>
</evidence>
<evidence type="ECO:0000256" key="4">
    <source>
        <dbReference type="ARBA" id="ARBA00022498"/>
    </source>
</evidence>
<dbReference type="InterPro" id="IPR002912">
    <property type="entry name" value="ACT_dom"/>
</dbReference>
<feature type="domain" description="Prephenate/arogenate dehydrogenase" evidence="9">
    <location>
        <begin position="5"/>
        <end position="278"/>
    </location>
</feature>
<comment type="catalytic activity">
    <reaction evidence="8">
        <text>prephenate + NAD(+) = 3-(4-hydroxyphenyl)pyruvate + CO2 + NADH</text>
        <dbReference type="Rhea" id="RHEA:13869"/>
        <dbReference type="ChEBI" id="CHEBI:16526"/>
        <dbReference type="ChEBI" id="CHEBI:29934"/>
        <dbReference type="ChEBI" id="CHEBI:36242"/>
        <dbReference type="ChEBI" id="CHEBI:57540"/>
        <dbReference type="ChEBI" id="CHEBI:57945"/>
        <dbReference type="EC" id="1.3.1.12"/>
    </reaction>
</comment>
<evidence type="ECO:0000256" key="3">
    <source>
        <dbReference type="ARBA" id="ARBA00016891"/>
    </source>
</evidence>
<sequence length="372" mass="39958">MSAAPTVGIVGLAGAYGRWLERFFRERMGLAVIGCDPALPDGPSAREVRDRADVLLFAVPIRHTARIIAELAADMPERGVPPLWLDVTSIKQAPVAAMQAAPVEVLGLHPMAAPPKSPTLKGRVLVVCEGRLDHWRGFTGRLLDALEAQCVHCAPTEHDQIMARVQALAHAAILSLAGVLAEDEAPLSPPAALLPYRTPIFELANAMMTRILSSNPQIYEDIQFGSQAVAPILDRLAVRTRALADLVADGDEAAREAFRTRFLDAPRSAFGGAPLGEGNAGFERLAWLLADLAEPRCLALHLPEDRPGALRAVLADFEQHGISIESIHSSRSPEGDVQFRIGFSRQQDDTAIRAASARLETAGLACVISLQL</sequence>
<dbReference type="InterPro" id="IPR036291">
    <property type="entry name" value="NAD(P)-bd_dom_sf"/>
</dbReference>
<dbReference type="SUPFAM" id="SSF51735">
    <property type="entry name" value="NAD(P)-binding Rossmann-fold domains"/>
    <property type="match status" value="1"/>
</dbReference>
<dbReference type="PANTHER" id="PTHR21363">
    <property type="entry name" value="PREPHENATE DEHYDROGENASE"/>
    <property type="match status" value="1"/>
</dbReference>
<dbReference type="InterPro" id="IPR046826">
    <property type="entry name" value="PDH_N"/>
</dbReference>
<name>A0ABT0GDY8_9GAMM</name>
<keyword evidence="6" id="KW-0520">NAD</keyword>
<protein>
    <recommendedName>
        <fullName evidence="3">Prephenate dehydrogenase</fullName>
        <ecNumber evidence="2">1.3.1.12</ecNumber>
    </recommendedName>
</protein>
<dbReference type="Pfam" id="PF02153">
    <property type="entry name" value="PDH_N"/>
    <property type="match status" value="1"/>
</dbReference>
<evidence type="ECO:0000256" key="6">
    <source>
        <dbReference type="ARBA" id="ARBA00023027"/>
    </source>
</evidence>
<accession>A0ABT0GDY8</accession>
<dbReference type="EMBL" id="JALNMH010000002">
    <property type="protein sequence ID" value="MCK7592774.1"/>
    <property type="molecule type" value="Genomic_DNA"/>
</dbReference>
<dbReference type="Gene3D" id="1.10.3660.10">
    <property type="entry name" value="6-phosphogluconate dehydrogenase C-terminal like domain"/>
    <property type="match status" value="1"/>
</dbReference>
<proteinExistence type="predicted"/>
<dbReference type="InterPro" id="IPR003099">
    <property type="entry name" value="Prephen_DH"/>
</dbReference>
<keyword evidence="7" id="KW-0028">Amino-acid biosynthesis</keyword>
<dbReference type="SUPFAM" id="SSF55021">
    <property type="entry name" value="ACT-like"/>
    <property type="match status" value="1"/>
</dbReference>
<dbReference type="Proteomes" id="UP001431449">
    <property type="component" value="Unassembled WGS sequence"/>
</dbReference>
<dbReference type="Gene3D" id="3.40.50.720">
    <property type="entry name" value="NAD(P)-binding Rossmann-like Domain"/>
    <property type="match status" value="1"/>
</dbReference>
<evidence type="ECO:0000256" key="7">
    <source>
        <dbReference type="ARBA" id="ARBA00023141"/>
    </source>
</evidence>
<evidence type="ECO:0000259" key="9">
    <source>
        <dbReference type="PROSITE" id="PS51176"/>
    </source>
</evidence>
<keyword evidence="12" id="KW-1185">Reference proteome</keyword>
<gene>
    <name evidence="11" type="ORF">M0G41_03720</name>
</gene>
<evidence type="ECO:0000256" key="5">
    <source>
        <dbReference type="ARBA" id="ARBA00023002"/>
    </source>
</evidence>
<dbReference type="Pfam" id="PF01842">
    <property type="entry name" value="ACT"/>
    <property type="match status" value="1"/>
</dbReference>
<keyword evidence="4" id="KW-0827">Tyrosine biosynthesis</keyword>
<dbReference type="Gene3D" id="3.30.70.260">
    <property type="match status" value="1"/>
</dbReference>
<dbReference type="PANTHER" id="PTHR21363:SF0">
    <property type="entry name" value="PREPHENATE DEHYDROGENASE [NADP(+)]"/>
    <property type="match status" value="1"/>
</dbReference>
<keyword evidence="5" id="KW-0560">Oxidoreductase</keyword>
<evidence type="ECO:0000256" key="2">
    <source>
        <dbReference type="ARBA" id="ARBA00012068"/>
    </source>
</evidence>
<dbReference type="PROSITE" id="PS51671">
    <property type="entry name" value="ACT"/>
    <property type="match status" value="1"/>
</dbReference>
<evidence type="ECO:0000256" key="1">
    <source>
        <dbReference type="ARBA" id="ARBA00005067"/>
    </source>
</evidence>
<evidence type="ECO:0000313" key="12">
    <source>
        <dbReference type="Proteomes" id="UP001431449"/>
    </source>
</evidence>
<reference evidence="11" key="1">
    <citation type="submission" date="2022-04" db="EMBL/GenBank/DDBJ databases">
        <title>Lysobacter sp. CAU 1642 isolated from sea sand.</title>
        <authorList>
            <person name="Kim W."/>
        </authorList>
    </citation>
    <scope>NUCLEOTIDE SEQUENCE</scope>
    <source>
        <strain evidence="11">CAU 1642</strain>
    </source>
</reference>
<feature type="domain" description="ACT" evidence="10">
    <location>
        <begin position="298"/>
        <end position="372"/>
    </location>
</feature>
<dbReference type="InterPro" id="IPR050812">
    <property type="entry name" value="Preph/Arog_dehydrog"/>
</dbReference>
<dbReference type="RefSeq" id="WP_248205151.1">
    <property type="nucleotide sequence ID" value="NZ_JALNMH010000002.1"/>
</dbReference>
<evidence type="ECO:0000259" key="10">
    <source>
        <dbReference type="PROSITE" id="PS51671"/>
    </source>
</evidence>
<dbReference type="EC" id="1.3.1.12" evidence="2"/>
<dbReference type="InterPro" id="IPR045865">
    <property type="entry name" value="ACT-like_dom_sf"/>
</dbReference>
<comment type="pathway">
    <text evidence="1">Amino-acid biosynthesis; L-tyrosine biosynthesis; (4-hydroxyphenyl)pyruvate from prephenate (NAD(+) route): step 1/1.</text>
</comment>
<dbReference type="Pfam" id="PF20463">
    <property type="entry name" value="PDH_C"/>
    <property type="match status" value="1"/>
</dbReference>
<organism evidence="11 12">
    <name type="scientific">Pseudomarimonas salicorniae</name>
    <dbReference type="NCBI Taxonomy" id="2933270"/>
    <lineage>
        <taxon>Bacteria</taxon>
        <taxon>Pseudomonadati</taxon>
        <taxon>Pseudomonadota</taxon>
        <taxon>Gammaproteobacteria</taxon>
        <taxon>Lysobacterales</taxon>
        <taxon>Lysobacteraceae</taxon>
        <taxon>Pseudomarimonas</taxon>
    </lineage>
</organism>
<evidence type="ECO:0000313" key="11">
    <source>
        <dbReference type="EMBL" id="MCK7592774.1"/>
    </source>
</evidence>
<dbReference type="InterPro" id="IPR008927">
    <property type="entry name" value="6-PGluconate_DH-like_C_sf"/>
</dbReference>